<organism evidence="12">
    <name type="scientific">Trypanosoma brucei</name>
    <dbReference type="NCBI Taxonomy" id="5691"/>
    <lineage>
        <taxon>Eukaryota</taxon>
        <taxon>Discoba</taxon>
        <taxon>Euglenozoa</taxon>
        <taxon>Kinetoplastea</taxon>
        <taxon>Metakinetoplastina</taxon>
        <taxon>Trypanosomatida</taxon>
        <taxon>Trypanosomatidae</taxon>
        <taxon>Trypanosoma</taxon>
    </lineage>
</organism>
<keyword evidence="4" id="KW-0336">GPI-anchor</keyword>
<protein>
    <submittedName>
        <fullName evidence="12">Variant surface glycoprotein 1125.1363</fullName>
    </submittedName>
</protein>
<evidence type="ECO:0000256" key="1">
    <source>
        <dbReference type="ARBA" id="ARBA00002523"/>
    </source>
</evidence>
<dbReference type="EMBL" id="KX699626">
    <property type="protein sequence ID" value="APD73582.1"/>
    <property type="molecule type" value="Genomic_DNA"/>
</dbReference>
<dbReference type="VEuPathDB" id="TriTrypDB:Tb427_000631100"/>
<keyword evidence="5 10" id="KW-0732">Signal</keyword>
<dbReference type="Pfam" id="PF13206">
    <property type="entry name" value="VSG_B"/>
    <property type="match status" value="1"/>
</dbReference>
<sequence length="419" mass="45104">MLHSVILALLVVITNGCLAGNIPAAANKPIFEVLCQIVQFAERKAPPGRQPLDESEALGALNAINMSLAADDWQKQFVDSKGNEIAWEFEANRLKTSQPQWADKWQLWSKAKQDIKDTGKFSKLLENKFIGLTDEERRIAAQLHQSRLAKTAHMADKIAGFKAQLKEATKEAVDKLINDAIFGADNGEGEIQKGASGSAAGRTANAWNTGGAVNGKETIDYALMCLCLGACSGEAPKPCDEKGTAPVDRAGIAGNAKTGYDAVRKLCPKAITAPVEAAEIRQAIADLRRKIKLNANVGYLGFYAATACNGSSASGICINYNNKITHQKNDYDKLHFVVKLTEAANSLEQAAAAKQAADLWTSKLEGEVKEAWLTPSTAITLAKKSKAVPTQAEESKTSENKKKECEQHKDNKSACESTS</sequence>
<feature type="domain" description="Trypanosome variant surface glycoprotein B-type N-terminal" evidence="11">
    <location>
        <begin position="11"/>
        <end position="364"/>
    </location>
</feature>
<evidence type="ECO:0000259" key="11">
    <source>
        <dbReference type="Pfam" id="PF13206"/>
    </source>
</evidence>
<comment type="subcellular location">
    <subcellularLocation>
        <location evidence="2">Cell membrane</location>
        <topology evidence="2">Lipid-anchor</topology>
        <topology evidence="2">GPI-anchor</topology>
    </subcellularLocation>
</comment>
<feature type="region of interest" description="Disordered" evidence="9">
    <location>
        <begin position="383"/>
        <end position="419"/>
    </location>
</feature>
<evidence type="ECO:0000256" key="9">
    <source>
        <dbReference type="SAM" id="MobiDB-lite"/>
    </source>
</evidence>
<evidence type="ECO:0000256" key="6">
    <source>
        <dbReference type="ARBA" id="ARBA00023136"/>
    </source>
</evidence>
<dbReference type="GO" id="GO:0098552">
    <property type="term" value="C:side of membrane"/>
    <property type="evidence" value="ECO:0007669"/>
    <property type="project" value="UniProtKB-KW"/>
</dbReference>
<evidence type="ECO:0000256" key="8">
    <source>
        <dbReference type="ARBA" id="ARBA00023288"/>
    </source>
</evidence>
<accession>A0A1J0R6T1</accession>
<evidence type="ECO:0000256" key="3">
    <source>
        <dbReference type="ARBA" id="ARBA00022475"/>
    </source>
</evidence>
<evidence type="ECO:0000256" key="10">
    <source>
        <dbReference type="SAM" id="SignalP"/>
    </source>
</evidence>
<name>A0A1J0R6T1_9TRYP</name>
<evidence type="ECO:0000256" key="2">
    <source>
        <dbReference type="ARBA" id="ARBA00004609"/>
    </source>
</evidence>
<dbReference type="AlphaFoldDB" id="A0A1J0R6T1"/>
<dbReference type="GO" id="GO:0005886">
    <property type="term" value="C:plasma membrane"/>
    <property type="evidence" value="ECO:0007669"/>
    <property type="project" value="UniProtKB-SubCell"/>
</dbReference>
<dbReference type="VEuPathDB" id="TriTrypDB:Tb11.v5.0118"/>
<comment type="function">
    <text evidence="1">VSG forms a coat on the surface of the parasite. The trypanosome evades the immune response of the host by expressing a series of antigenically distinct VSGs from an estimated 1000 VSG genes.</text>
</comment>
<evidence type="ECO:0000256" key="7">
    <source>
        <dbReference type="ARBA" id="ARBA00023180"/>
    </source>
</evidence>
<keyword evidence="7" id="KW-0325">Glycoprotein</keyword>
<dbReference type="VEuPathDB" id="TriTrypDB:Tb1125.3.440"/>
<keyword evidence="6" id="KW-0472">Membrane</keyword>
<keyword evidence="8" id="KW-0449">Lipoprotein</keyword>
<reference evidence="12" key="1">
    <citation type="submission" date="2016-08" db="EMBL/GenBank/DDBJ databases">
        <title>VSG repertoire of Trypanosoma brucei EATRO 1125.</title>
        <authorList>
            <person name="Cross G.A."/>
        </authorList>
    </citation>
    <scope>NUCLEOTIDE SEQUENCE</scope>
    <source>
        <strain evidence="12">EATRO 1125</strain>
    </source>
</reference>
<feature type="signal peptide" evidence="10">
    <location>
        <begin position="1"/>
        <end position="19"/>
    </location>
</feature>
<dbReference type="InterPro" id="IPR025932">
    <property type="entry name" value="Trypano_VSG_B_N_dom"/>
</dbReference>
<feature type="compositionally biased region" description="Basic and acidic residues" evidence="9">
    <location>
        <begin position="393"/>
        <end position="413"/>
    </location>
</feature>
<evidence type="ECO:0000256" key="4">
    <source>
        <dbReference type="ARBA" id="ARBA00022622"/>
    </source>
</evidence>
<feature type="chain" id="PRO_5012136422" evidence="10">
    <location>
        <begin position="20"/>
        <end position="419"/>
    </location>
</feature>
<evidence type="ECO:0000256" key="5">
    <source>
        <dbReference type="ARBA" id="ARBA00022729"/>
    </source>
</evidence>
<proteinExistence type="predicted"/>
<evidence type="ECO:0000313" key="12">
    <source>
        <dbReference type="EMBL" id="APD73582.1"/>
    </source>
</evidence>
<keyword evidence="3" id="KW-1003">Cell membrane</keyword>